<sequence>MIYRLVVILSLVMVLVVPVSPVVAQQAQEDVPSEQEILSIVNNGFESQMDDVRAWLESDRSNDYPELRSQAQGFINDVEESNQEAQEDLSGTKRISDNVQVVGYQFDELNETVEIAVEADERTTIVLQDLGGTVGGSGFSYRTETVVGVERFTLEAQEEQIGNRYSQAISIADADAQQGNTIFRDSPDSGGLFRELEWWMIPLAAISGAGSIVIMIIRHIRNKEQLGVNEFIPLE</sequence>
<dbReference type="Proteomes" id="UP000268233">
    <property type="component" value="Unassembled WGS sequence"/>
</dbReference>
<keyword evidence="1" id="KW-0472">Membrane</keyword>
<name>A0A495R899_9EURY</name>
<reference evidence="2 3" key="1">
    <citation type="submission" date="2018-10" db="EMBL/GenBank/DDBJ databases">
        <title>Genomic Encyclopedia of Archaeal and Bacterial Type Strains, Phase II (KMG-II): from individual species to whole genera.</title>
        <authorList>
            <person name="Goeker M."/>
        </authorList>
    </citation>
    <scope>NUCLEOTIDE SEQUENCE [LARGE SCALE GENOMIC DNA]</scope>
    <source>
        <strain evidence="2 3">DSM 11927</strain>
    </source>
</reference>
<dbReference type="InterPro" id="IPR058376">
    <property type="entry name" value="DUF8063"/>
</dbReference>
<evidence type="ECO:0000313" key="2">
    <source>
        <dbReference type="EMBL" id="RKS83479.1"/>
    </source>
</evidence>
<organism evidence="2 3">
    <name type="scientific">Haloarcula quadrata</name>
    <dbReference type="NCBI Taxonomy" id="182779"/>
    <lineage>
        <taxon>Archaea</taxon>
        <taxon>Methanobacteriati</taxon>
        <taxon>Methanobacteriota</taxon>
        <taxon>Stenosarchaea group</taxon>
        <taxon>Halobacteria</taxon>
        <taxon>Halobacteriales</taxon>
        <taxon>Haloarculaceae</taxon>
        <taxon>Haloarcula</taxon>
    </lineage>
</organism>
<protein>
    <submittedName>
        <fullName evidence="2">Uncharacterized protein</fullName>
    </submittedName>
</protein>
<keyword evidence="1" id="KW-1133">Transmembrane helix</keyword>
<keyword evidence="1" id="KW-0812">Transmembrane</keyword>
<comment type="caution">
    <text evidence="2">The sequence shown here is derived from an EMBL/GenBank/DDBJ whole genome shotgun (WGS) entry which is preliminary data.</text>
</comment>
<keyword evidence="3" id="KW-1185">Reference proteome</keyword>
<dbReference type="AlphaFoldDB" id="A0A495R899"/>
<dbReference type="EMBL" id="RBWW01000001">
    <property type="protein sequence ID" value="RKS83479.1"/>
    <property type="molecule type" value="Genomic_DNA"/>
</dbReference>
<proteinExistence type="predicted"/>
<accession>A0A495R899</accession>
<dbReference type="Pfam" id="PF26259">
    <property type="entry name" value="DUF8063"/>
    <property type="match status" value="1"/>
</dbReference>
<evidence type="ECO:0000313" key="3">
    <source>
        <dbReference type="Proteomes" id="UP000268233"/>
    </source>
</evidence>
<evidence type="ECO:0000256" key="1">
    <source>
        <dbReference type="SAM" id="Phobius"/>
    </source>
</evidence>
<gene>
    <name evidence="2" type="ORF">BDK61_2864</name>
</gene>
<dbReference type="RefSeq" id="WP_121303500.1">
    <property type="nucleotide sequence ID" value="NZ_RBWW01000001.1"/>
</dbReference>
<feature type="transmembrane region" description="Helical" evidence="1">
    <location>
        <begin position="198"/>
        <end position="217"/>
    </location>
</feature>